<dbReference type="InterPro" id="IPR053714">
    <property type="entry name" value="Iso_Racemase_Enz_sf"/>
</dbReference>
<sequence>MRILLVNPNRITACTDLLAAQAGRTADPGTEVTAVSPRSGPVELSGRREVLLSAAGVLDTIERLGGGADAIVLAGFGEPGQEAARELVGVPVLDITECGPVAAMLLGREYAVVTSTQAAVPIVEERLRELRLDGRCRTVRAAGPGVPGLVGGAAVRARAVEAVASAADGAPGEVIVLGCAAMTGLAHEVAATIDRPVVDPVAAAVRMAEALWRMDAGGAASATEGPAR</sequence>
<accession>A0ABW2KJ14</accession>
<dbReference type="Proteomes" id="UP001596540">
    <property type="component" value="Unassembled WGS sequence"/>
</dbReference>
<dbReference type="InterPro" id="IPR052186">
    <property type="entry name" value="Hydantoin_racemase-like"/>
</dbReference>
<dbReference type="RefSeq" id="WP_379871839.1">
    <property type="nucleotide sequence ID" value="NZ_JBHTBH010000007.1"/>
</dbReference>
<protein>
    <submittedName>
        <fullName evidence="2">Aspartate/glutamate racemase family protein</fullName>
    </submittedName>
</protein>
<dbReference type="PANTHER" id="PTHR28047:SF5">
    <property type="entry name" value="PROTEIN DCG1"/>
    <property type="match status" value="1"/>
</dbReference>
<organism evidence="2 3">
    <name type="scientific">Marinactinospora rubrisoli</name>
    <dbReference type="NCBI Taxonomy" id="2715399"/>
    <lineage>
        <taxon>Bacteria</taxon>
        <taxon>Bacillati</taxon>
        <taxon>Actinomycetota</taxon>
        <taxon>Actinomycetes</taxon>
        <taxon>Streptosporangiales</taxon>
        <taxon>Nocardiopsidaceae</taxon>
        <taxon>Marinactinospora</taxon>
    </lineage>
</organism>
<reference evidence="3" key="1">
    <citation type="journal article" date="2019" name="Int. J. Syst. Evol. Microbiol.">
        <title>The Global Catalogue of Microorganisms (GCM) 10K type strain sequencing project: providing services to taxonomists for standard genome sequencing and annotation.</title>
        <authorList>
            <consortium name="The Broad Institute Genomics Platform"/>
            <consortium name="The Broad Institute Genome Sequencing Center for Infectious Disease"/>
            <person name="Wu L."/>
            <person name="Ma J."/>
        </authorList>
    </citation>
    <scope>NUCLEOTIDE SEQUENCE [LARGE SCALE GENOMIC DNA]</scope>
    <source>
        <strain evidence="3">CGMCC 4.7382</strain>
    </source>
</reference>
<dbReference type="InterPro" id="IPR015942">
    <property type="entry name" value="Asp/Glu/hydantoin_racemase"/>
</dbReference>
<evidence type="ECO:0000256" key="1">
    <source>
        <dbReference type="ARBA" id="ARBA00038414"/>
    </source>
</evidence>
<gene>
    <name evidence="2" type="ORF">ACFQRF_15695</name>
</gene>
<comment type="caution">
    <text evidence="2">The sequence shown here is derived from an EMBL/GenBank/DDBJ whole genome shotgun (WGS) entry which is preliminary data.</text>
</comment>
<evidence type="ECO:0000313" key="3">
    <source>
        <dbReference type="Proteomes" id="UP001596540"/>
    </source>
</evidence>
<proteinExistence type="inferred from homology"/>
<keyword evidence="3" id="KW-1185">Reference proteome</keyword>
<dbReference type="EMBL" id="JBHTBH010000007">
    <property type="protein sequence ID" value="MFC7329179.1"/>
    <property type="molecule type" value="Genomic_DNA"/>
</dbReference>
<dbReference type="Gene3D" id="3.40.50.12500">
    <property type="match status" value="1"/>
</dbReference>
<dbReference type="PANTHER" id="PTHR28047">
    <property type="entry name" value="PROTEIN DCG1"/>
    <property type="match status" value="1"/>
</dbReference>
<dbReference type="Pfam" id="PF01177">
    <property type="entry name" value="Asp_Glu_race"/>
    <property type="match status" value="1"/>
</dbReference>
<evidence type="ECO:0000313" key="2">
    <source>
        <dbReference type="EMBL" id="MFC7329179.1"/>
    </source>
</evidence>
<comment type="similarity">
    <text evidence="1">Belongs to the HyuE racemase family.</text>
</comment>
<name>A0ABW2KJ14_9ACTN</name>